<reference evidence="5 6" key="1">
    <citation type="submission" date="2018-07" db="EMBL/GenBank/DDBJ databases">
        <title>Genomic Encyclopedia of Type Strains, Phase III (KMG-III): the genomes of soil and plant-associated and newly described type strains.</title>
        <authorList>
            <person name="Whitman W."/>
        </authorList>
    </citation>
    <scope>NUCLEOTIDE SEQUENCE [LARGE SCALE GENOMIC DNA]</scope>
    <source>
        <strain evidence="5 6">CECT 8488</strain>
    </source>
</reference>
<dbReference type="SUPFAM" id="SSF53850">
    <property type="entry name" value="Periplasmic binding protein-like II"/>
    <property type="match status" value="1"/>
</dbReference>
<evidence type="ECO:0000313" key="5">
    <source>
        <dbReference type="EMBL" id="RED49663.1"/>
    </source>
</evidence>
<dbReference type="PANTHER" id="PTHR30006">
    <property type="entry name" value="THIAMINE-BINDING PERIPLASMIC PROTEIN-RELATED"/>
    <property type="match status" value="1"/>
</dbReference>
<evidence type="ECO:0000256" key="4">
    <source>
        <dbReference type="SAM" id="SignalP"/>
    </source>
</evidence>
<keyword evidence="2 4" id="KW-0732">Signal</keyword>
<keyword evidence="3" id="KW-0479">Metal-binding</keyword>
<dbReference type="RefSeq" id="WP_115936922.1">
    <property type="nucleotide sequence ID" value="NZ_QRDW01000005.1"/>
</dbReference>
<feature type="binding site" evidence="3">
    <location>
        <position position="219"/>
    </location>
    <ligand>
        <name>Fe cation</name>
        <dbReference type="ChEBI" id="CHEBI:24875"/>
    </ligand>
</feature>
<dbReference type="CDD" id="cd13542">
    <property type="entry name" value="PBP2_FutA1_ilke"/>
    <property type="match status" value="1"/>
</dbReference>
<protein>
    <submittedName>
        <fullName evidence="5">Iron(III) transport system substrate-binding protein</fullName>
    </submittedName>
</protein>
<dbReference type="EMBL" id="QRDW01000005">
    <property type="protein sequence ID" value="RED49663.1"/>
    <property type="molecule type" value="Genomic_DNA"/>
</dbReference>
<evidence type="ECO:0000256" key="2">
    <source>
        <dbReference type="ARBA" id="ARBA00022729"/>
    </source>
</evidence>
<dbReference type="InterPro" id="IPR026045">
    <property type="entry name" value="Ferric-bd"/>
</dbReference>
<sequence length="336" mass="37147">MKKALSTIALAAAVTLTAGAANADVNVYSYRQPFLIQPMFDAFTKETGIKVNVVFAKKGLEERLKQEGANSPADLVFTVDIGRLNKVVEEELVQPVNSDILNANVPESLRDPEGKWFALTTRARIVYASKDRVKPGEIASYEDLADPKWKGRICTRPGNHGYNLALISSMIAHHGEEKTEEWLKGVKANLARKPQGNDRAQVKAIWQGECDLAIGNTYYMGKMLADEEQYAWASSVNMVFPNQADRGTHVNISGVALTKHAPNKQEAIQLMEFLTENLAQKMYAEQNYEYPVKPGVEWSGLLQSWGAFKADSLNLAEVAKNRAAASKLVDKVGFNE</sequence>
<evidence type="ECO:0000313" key="6">
    <source>
        <dbReference type="Proteomes" id="UP000256845"/>
    </source>
</evidence>
<dbReference type="Gene3D" id="3.40.190.10">
    <property type="entry name" value="Periplasmic binding protein-like II"/>
    <property type="match status" value="2"/>
</dbReference>
<keyword evidence="6" id="KW-1185">Reference proteome</keyword>
<dbReference type="PIRSF" id="PIRSF002825">
    <property type="entry name" value="CfbpA"/>
    <property type="match status" value="1"/>
</dbReference>
<dbReference type="OrthoDB" id="9769567at2"/>
<keyword evidence="3" id="KW-0408">Iron</keyword>
<organism evidence="5 6">
    <name type="scientific">Aestuariispira insulae</name>
    <dbReference type="NCBI Taxonomy" id="1461337"/>
    <lineage>
        <taxon>Bacteria</taxon>
        <taxon>Pseudomonadati</taxon>
        <taxon>Pseudomonadota</taxon>
        <taxon>Alphaproteobacteria</taxon>
        <taxon>Rhodospirillales</taxon>
        <taxon>Kiloniellaceae</taxon>
        <taxon>Aestuariispira</taxon>
    </lineage>
</organism>
<gene>
    <name evidence="5" type="ORF">DFP90_10534</name>
</gene>
<accession>A0A3D9HJM6</accession>
<comment type="caution">
    <text evidence="5">The sequence shown here is derived from an EMBL/GenBank/DDBJ whole genome shotgun (WGS) entry which is preliminary data.</text>
</comment>
<feature type="binding site" evidence="3">
    <location>
        <position position="218"/>
    </location>
    <ligand>
        <name>Fe cation</name>
        <dbReference type="ChEBI" id="CHEBI:24875"/>
    </ligand>
</feature>
<dbReference type="Pfam" id="PF13343">
    <property type="entry name" value="SBP_bac_6"/>
    <property type="match status" value="1"/>
</dbReference>
<evidence type="ECO:0000256" key="3">
    <source>
        <dbReference type="PIRSR" id="PIRSR002825-1"/>
    </source>
</evidence>
<dbReference type="PANTHER" id="PTHR30006:SF15">
    <property type="entry name" value="IRON-UTILIZATION PERIPLASMIC PROTEIN"/>
    <property type="match status" value="1"/>
</dbReference>
<dbReference type="Proteomes" id="UP000256845">
    <property type="component" value="Unassembled WGS sequence"/>
</dbReference>
<comment type="similarity">
    <text evidence="1">Belongs to the bacterial solute-binding protein 1 family.</text>
</comment>
<evidence type="ECO:0000256" key="1">
    <source>
        <dbReference type="ARBA" id="ARBA00008520"/>
    </source>
</evidence>
<feature type="chain" id="PRO_5017618916" evidence="4">
    <location>
        <begin position="24"/>
        <end position="336"/>
    </location>
</feature>
<name>A0A3D9HJM6_9PROT</name>
<dbReference type="GO" id="GO:0046872">
    <property type="term" value="F:metal ion binding"/>
    <property type="evidence" value="ECO:0007669"/>
    <property type="project" value="UniProtKB-KW"/>
</dbReference>
<feature type="signal peptide" evidence="4">
    <location>
        <begin position="1"/>
        <end position="23"/>
    </location>
</feature>
<dbReference type="GO" id="GO:0030288">
    <property type="term" value="C:outer membrane-bounded periplasmic space"/>
    <property type="evidence" value="ECO:0007669"/>
    <property type="project" value="TreeGrafter"/>
</dbReference>
<proteinExistence type="inferred from homology"/>
<dbReference type="AlphaFoldDB" id="A0A3D9HJM6"/>